<proteinExistence type="predicted"/>
<dbReference type="AlphaFoldDB" id="A0A0B6Z8D1"/>
<organism evidence="1">
    <name type="scientific">Arion vulgaris</name>
    <dbReference type="NCBI Taxonomy" id="1028688"/>
    <lineage>
        <taxon>Eukaryota</taxon>
        <taxon>Metazoa</taxon>
        <taxon>Spiralia</taxon>
        <taxon>Lophotrochozoa</taxon>
        <taxon>Mollusca</taxon>
        <taxon>Gastropoda</taxon>
        <taxon>Heterobranchia</taxon>
        <taxon>Euthyneura</taxon>
        <taxon>Panpulmonata</taxon>
        <taxon>Eupulmonata</taxon>
        <taxon>Stylommatophora</taxon>
        <taxon>Helicina</taxon>
        <taxon>Arionoidea</taxon>
        <taxon>Arionidae</taxon>
        <taxon>Arion</taxon>
    </lineage>
</organism>
<accession>A0A0B6Z8D1</accession>
<name>A0A0B6Z8D1_9EUPU</name>
<protein>
    <submittedName>
        <fullName evidence="1">Uncharacterized protein</fullName>
    </submittedName>
</protein>
<reference evidence="1" key="1">
    <citation type="submission" date="2014-12" db="EMBL/GenBank/DDBJ databases">
        <title>Insight into the proteome of Arion vulgaris.</title>
        <authorList>
            <person name="Aradska J."/>
            <person name="Bulat T."/>
            <person name="Smidak R."/>
            <person name="Sarate P."/>
            <person name="Gangsoo J."/>
            <person name="Sialana F."/>
            <person name="Bilban M."/>
            <person name="Lubec G."/>
        </authorList>
    </citation>
    <scope>NUCLEOTIDE SEQUENCE</scope>
    <source>
        <tissue evidence="1">Skin</tissue>
    </source>
</reference>
<dbReference type="EMBL" id="HACG01017999">
    <property type="protein sequence ID" value="CEK64864.1"/>
    <property type="molecule type" value="Transcribed_RNA"/>
</dbReference>
<gene>
    <name evidence="1" type="primary">ORF53162</name>
</gene>
<feature type="non-terminal residue" evidence="1">
    <location>
        <position position="1"/>
    </location>
</feature>
<evidence type="ECO:0000313" key="1">
    <source>
        <dbReference type="EMBL" id="CEK64864.1"/>
    </source>
</evidence>
<sequence length="226" mass="26218">HDHFQYFGHRNIVASFKLASICQKEAALPTATVTLRPPTFDAVVLVEVVRTLTYKATDRYSLMLENTMKLKQELNSDTQIRAISDILLEQQNDKKNFRDSATNIQMKISELIHSVTNVASSGQTDCDMTFHLYAIFDNIELLREKYVRMSSSGIPECKSLCYCSRRNLVPNCPARRTRIQDSLQLKIWKNPGKQVQIAVAKHQFHRHQTYCHHRMLLHNSHLHHHH</sequence>